<organism evidence="1 2">
    <name type="scientific">Penicillium daleae</name>
    <dbReference type="NCBI Taxonomy" id="63821"/>
    <lineage>
        <taxon>Eukaryota</taxon>
        <taxon>Fungi</taxon>
        <taxon>Dikarya</taxon>
        <taxon>Ascomycota</taxon>
        <taxon>Pezizomycotina</taxon>
        <taxon>Eurotiomycetes</taxon>
        <taxon>Eurotiomycetidae</taxon>
        <taxon>Eurotiales</taxon>
        <taxon>Aspergillaceae</taxon>
        <taxon>Penicillium</taxon>
    </lineage>
</organism>
<dbReference type="Proteomes" id="UP001213681">
    <property type="component" value="Unassembled WGS sequence"/>
</dbReference>
<sequence>MEARGKGKVTPAEIKSLLSTTANPNVFHDGVTASPFLGSIAQRGRGLIDAYKLMHTTTKFNVSTISFNNTEHIAPAYIQINNTGSLPRVYTVGHVGAATVYTLPKNSSIPQRNNLGDFVA</sequence>
<accession>A0AAD6CEC8</accession>
<proteinExistence type="predicted"/>
<evidence type="ECO:0000313" key="1">
    <source>
        <dbReference type="EMBL" id="KAJ5461344.1"/>
    </source>
</evidence>
<gene>
    <name evidence="1" type="ORF">N7458_002896</name>
</gene>
<dbReference type="AlphaFoldDB" id="A0AAD6CEC8"/>
<reference evidence="1" key="1">
    <citation type="submission" date="2022-12" db="EMBL/GenBank/DDBJ databases">
        <authorList>
            <person name="Petersen C."/>
        </authorList>
    </citation>
    <scope>NUCLEOTIDE SEQUENCE</scope>
    <source>
        <strain evidence="1">IBT 16125</strain>
    </source>
</reference>
<keyword evidence="2" id="KW-1185">Reference proteome</keyword>
<reference evidence="1" key="2">
    <citation type="journal article" date="2023" name="IMA Fungus">
        <title>Comparative genomic study of the Penicillium genus elucidates a diverse pangenome and 15 lateral gene transfer events.</title>
        <authorList>
            <person name="Petersen C."/>
            <person name="Sorensen T."/>
            <person name="Nielsen M.R."/>
            <person name="Sondergaard T.E."/>
            <person name="Sorensen J.L."/>
            <person name="Fitzpatrick D.A."/>
            <person name="Frisvad J.C."/>
            <person name="Nielsen K.L."/>
        </authorList>
    </citation>
    <scope>NUCLEOTIDE SEQUENCE</scope>
    <source>
        <strain evidence="1">IBT 16125</strain>
    </source>
</reference>
<comment type="caution">
    <text evidence="1">The sequence shown here is derived from an EMBL/GenBank/DDBJ whole genome shotgun (WGS) entry which is preliminary data.</text>
</comment>
<dbReference type="RefSeq" id="XP_056770386.1">
    <property type="nucleotide sequence ID" value="XM_056906279.1"/>
</dbReference>
<dbReference type="GeneID" id="81596522"/>
<evidence type="ECO:0000313" key="2">
    <source>
        <dbReference type="Proteomes" id="UP001213681"/>
    </source>
</evidence>
<protein>
    <submittedName>
        <fullName evidence="1">Uncharacterized protein</fullName>
    </submittedName>
</protein>
<name>A0AAD6CEC8_9EURO</name>
<dbReference type="EMBL" id="JAPVEA010000002">
    <property type="protein sequence ID" value="KAJ5461344.1"/>
    <property type="molecule type" value="Genomic_DNA"/>
</dbReference>